<organism evidence="1 2">
    <name type="scientific">Neisseria sicca VK64</name>
    <dbReference type="NCBI Taxonomy" id="1095748"/>
    <lineage>
        <taxon>Bacteria</taxon>
        <taxon>Pseudomonadati</taxon>
        <taxon>Pseudomonadota</taxon>
        <taxon>Betaproteobacteria</taxon>
        <taxon>Neisseriales</taxon>
        <taxon>Neisseriaceae</taxon>
        <taxon>Neisseria</taxon>
    </lineage>
</organism>
<dbReference type="EMBL" id="AJMT01000119">
    <property type="protein sequence ID" value="EIG28075.1"/>
    <property type="molecule type" value="Genomic_DNA"/>
</dbReference>
<evidence type="ECO:0000313" key="2">
    <source>
        <dbReference type="Proteomes" id="UP000004473"/>
    </source>
</evidence>
<gene>
    <name evidence="1" type="ORF">HMPREF1051_0717</name>
</gene>
<accession>I2NQG4</accession>
<sequence>MEIRFSDDLFPFPAKKQPIKCYNTALIFCPHHHEKSPQIL</sequence>
<protein>
    <submittedName>
        <fullName evidence="1">Uncharacterized protein</fullName>
    </submittedName>
</protein>
<dbReference type="AlphaFoldDB" id="I2NQG4"/>
<comment type="caution">
    <text evidence="1">The sequence shown here is derived from an EMBL/GenBank/DDBJ whole genome shotgun (WGS) entry which is preliminary data.</text>
</comment>
<dbReference type="Proteomes" id="UP000004473">
    <property type="component" value="Unassembled WGS sequence"/>
</dbReference>
<reference evidence="1 2" key="1">
    <citation type="submission" date="2012-04" db="EMBL/GenBank/DDBJ databases">
        <authorList>
            <person name="Harkins D.M."/>
            <person name="Madupu R."/>
            <person name="Durkin A.S."/>
            <person name="Torralba M."/>
            <person name="Methe B."/>
            <person name="Sutton G.G."/>
            <person name="Nelson K.E."/>
        </authorList>
    </citation>
    <scope>NUCLEOTIDE SEQUENCE [LARGE SCALE GENOMIC DNA]</scope>
    <source>
        <strain evidence="1 2">VK64</strain>
    </source>
</reference>
<name>I2NQG4_NEISI</name>
<dbReference type="PATRIC" id="fig|1095748.3.peg.1554"/>
<evidence type="ECO:0000313" key="1">
    <source>
        <dbReference type="EMBL" id="EIG28075.1"/>
    </source>
</evidence>
<proteinExistence type="predicted"/>